<organism evidence="1 2">
    <name type="scientific">Hypoxylon rubiginosum</name>
    <dbReference type="NCBI Taxonomy" id="110542"/>
    <lineage>
        <taxon>Eukaryota</taxon>
        <taxon>Fungi</taxon>
        <taxon>Dikarya</taxon>
        <taxon>Ascomycota</taxon>
        <taxon>Pezizomycotina</taxon>
        <taxon>Sordariomycetes</taxon>
        <taxon>Xylariomycetidae</taxon>
        <taxon>Xylariales</taxon>
        <taxon>Hypoxylaceae</taxon>
        <taxon>Hypoxylon</taxon>
    </lineage>
</organism>
<name>A0ACB9YRS1_9PEZI</name>
<comment type="caution">
    <text evidence="1">The sequence shown here is derived from an EMBL/GenBank/DDBJ whole genome shotgun (WGS) entry which is preliminary data.</text>
</comment>
<sequence length="622" mass="70893">MRWLLVIDNADNPDDVLDFWPYDGQGSIVITSRNRGAMTQNYFGECGAELPVLSADDAVELLKRLLARNRRPNELPDVLRQAVTKLGCWPLAIAQMAGIMHREKLSLSKFLEIYETREHRFRYHSARVGNLHGGYNLTLTSAWALENMSPGAAQLLSVISMLAPASIPEDILTKTPERAKLPGYPLESGAYHPEIETIESRSIISQQTGENADDPVDLSIHPLIQEVIRGQLLKKKDEVVSIFNAAVGLMTGVWPFETLPFHGFHDFDRVERREQCDKLLPHTKQLSRFYETLSEETRRGCTTVDFLNILSEIAWYQYQRSNMDDSLVCIQLILRILEGEPESHPQIRANQFGTWSNIAMEINQPEVSLQKNLEALEIRKRMFAETGVVNSQLAASYTETARSMMMNNMFDKAKRLIDKSIQLRKKMSQFSRLQLYSPLYYLSLIYLHEGEFEKATSTALEALREREIKFGRDDRENKRTGLLLACLGNISSKQALHGEGLEYHQRALLQLRATGGEDDLDTANAYYKVATHYLRDKTFDQAQSFVGRAIRALQRSRFHKGEVARATFLQARILSESGQGDAAAATLRKSVDIRRQLIENDTRTPEVLTEPDFDELVVIWRR</sequence>
<evidence type="ECO:0000313" key="2">
    <source>
        <dbReference type="Proteomes" id="UP001497700"/>
    </source>
</evidence>
<proteinExistence type="predicted"/>
<keyword evidence="2" id="KW-1185">Reference proteome</keyword>
<dbReference type="EMBL" id="MU393539">
    <property type="protein sequence ID" value="KAI4861886.1"/>
    <property type="molecule type" value="Genomic_DNA"/>
</dbReference>
<protein>
    <submittedName>
        <fullName evidence="1">Uncharacterized protein</fullName>
    </submittedName>
</protein>
<dbReference type="Proteomes" id="UP001497700">
    <property type="component" value="Unassembled WGS sequence"/>
</dbReference>
<gene>
    <name evidence="1" type="ORF">F4820DRAFT_464222</name>
</gene>
<accession>A0ACB9YRS1</accession>
<evidence type="ECO:0000313" key="1">
    <source>
        <dbReference type="EMBL" id="KAI4861886.1"/>
    </source>
</evidence>
<reference evidence="1 2" key="1">
    <citation type="journal article" date="2022" name="New Phytol.">
        <title>Ecological generalism drives hyperdiversity of secondary metabolite gene clusters in xylarialean endophytes.</title>
        <authorList>
            <person name="Franco M.E.E."/>
            <person name="Wisecaver J.H."/>
            <person name="Arnold A.E."/>
            <person name="Ju Y.M."/>
            <person name="Slot J.C."/>
            <person name="Ahrendt S."/>
            <person name="Moore L.P."/>
            <person name="Eastman K.E."/>
            <person name="Scott K."/>
            <person name="Konkel Z."/>
            <person name="Mondo S.J."/>
            <person name="Kuo A."/>
            <person name="Hayes R.D."/>
            <person name="Haridas S."/>
            <person name="Andreopoulos B."/>
            <person name="Riley R."/>
            <person name="LaButti K."/>
            <person name="Pangilinan J."/>
            <person name="Lipzen A."/>
            <person name="Amirebrahimi M."/>
            <person name="Yan J."/>
            <person name="Adam C."/>
            <person name="Keymanesh K."/>
            <person name="Ng V."/>
            <person name="Louie K."/>
            <person name="Northen T."/>
            <person name="Drula E."/>
            <person name="Henrissat B."/>
            <person name="Hsieh H.M."/>
            <person name="Youens-Clark K."/>
            <person name="Lutzoni F."/>
            <person name="Miadlikowska J."/>
            <person name="Eastwood D.C."/>
            <person name="Hamelin R.C."/>
            <person name="Grigoriev I.V."/>
            <person name="U'Ren J.M."/>
        </authorList>
    </citation>
    <scope>NUCLEOTIDE SEQUENCE [LARGE SCALE GENOMIC DNA]</scope>
    <source>
        <strain evidence="1 2">CBS 119005</strain>
    </source>
</reference>